<name>A0A0K0EQ57_STRER</name>
<keyword evidence="1" id="KW-1185">Reference proteome</keyword>
<sequence>MIFRSFYYYPKINRNIIPIDNKFFKKKVYSTTGNIKYYSTYNKKRNQNEKMVNNNIYYKLPYYKISLQKDISEISKKVSNFNGTISRLKLPEENLINQINSYKNNNKILFDKILPVKDNSNYQNIPVNNIDNTLHLSFKIAPSKHKE</sequence>
<protein>
    <submittedName>
        <fullName evidence="2">Ribosomal protein L16</fullName>
    </submittedName>
</protein>
<dbReference type="Proteomes" id="UP000035681">
    <property type="component" value="Unplaced"/>
</dbReference>
<proteinExistence type="predicted"/>
<dbReference type="WBParaSite" id="TCONS_00003857.p1">
    <property type="protein sequence ID" value="TCONS_00003857.p1"/>
    <property type="gene ID" value="XLOC_000519"/>
</dbReference>
<dbReference type="WBParaSite" id="SSTP_0001158600.1">
    <property type="protein sequence ID" value="SSTP_0001158600.1"/>
    <property type="gene ID" value="SSTP_0001158600"/>
</dbReference>
<organism evidence="2">
    <name type="scientific">Strongyloides stercoralis</name>
    <name type="common">Threadworm</name>
    <dbReference type="NCBI Taxonomy" id="6248"/>
    <lineage>
        <taxon>Eukaryota</taxon>
        <taxon>Metazoa</taxon>
        <taxon>Ecdysozoa</taxon>
        <taxon>Nematoda</taxon>
        <taxon>Chromadorea</taxon>
        <taxon>Rhabditida</taxon>
        <taxon>Tylenchina</taxon>
        <taxon>Panagrolaimomorpha</taxon>
        <taxon>Strongyloidoidea</taxon>
        <taxon>Strongyloididae</taxon>
        <taxon>Strongyloides</taxon>
    </lineage>
</organism>
<evidence type="ECO:0000313" key="1">
    <source>
        <dbReference type="Proteomes" id="UP000035681"/>
    </source>
</evidence>
<reference evidence="2" key="1">
    <citation type="submission" date="2015-08" db="UniProtKB">
        <authorList>
            <consortium name="WormBaseParasite"/>
        </authorList>
    </citation>
    <scope>IDENTIFICATION</scope>
</reference>
<dbReference type="AlphaFoldDB" id="A0A0K0EQ57"/>
<accession>A0A0K0EQ57</accession>
<evidence type="ECO:0000313" key="2">
    <source>
        <dbReference type="WBParaSite" id="SSTP_0001158600.1"/>
    </source>
</evidence>